<dbReference type="RefSeq" id="WP_140927633.1">
    <property type="nucleotide sequence ID" value="NZ_VFSU01000019.1"/>
</dbReference>
<dbReference type="OrthoDB" id="9808046at2"/>
<accession>A0A501XNI2</accession>
<evidence type="ECO:0000313" key="3">
    <source>
        <dbReference type="Proteomes" id="UP000319897"/>
    </source>
</evidence>
<name>A0A501XNI2_9SPHN</name>
<reference evidence="2 3" key="1">
    <citation type="submission" date="2019-06" db="EMBL/GenBank/DDBJ databases">
        <authorList>
            <person name="Lee I."/>
            <person name="Jang G.I."/>
            <person name="Hwang C.Y."/>
        </authorList>
    </citation>
    <scope>NUCLEOTIDE SEQUENCE [LARGE SCALE GENOMIC DNA]</scope>
    <source>
        <strain evidence="2 3">PAMC 28131</strain>
    </source>
</reference>
<keyword evidence="3" id="KW-1185">Reference proteome</keyword>
<dbReference type="Gene3D" id="3.40.710.10">
    <property type="entry name" value="DD-peptidase/beta-lactamase superfamily"/>
    <property type="match status" value="1"/>
</dbReference>
<sequence length="422" mass="44216">MLAASVPLPLSAVLAASPAVHEAGVDLQDALSGMIARGELPGAHAVVMRGGARDIEILLGKADVEAARPLAADAIYRLYSMSKPVTSIAALMLVEEGRIALDAPISRYLPEMAHLKVYQEGDGAAMTTRPPARDVTVRDLLMHTAGFTYVFMGDGPVQHYYRDHGVARVTAVASGPAGVPPAATLDELVARLGDAPLLHDPGERFSYGFSTTVLGALVARVAGEPLPLFLKRRIFDPLEMPDTRFVLNEAQAARLVTNYVATAGGLRPLEQGLTSEYRDPARLIDGGGALAGTMEDYLHFAQMLADGGIWRGKRLLDAGLVAEMFTPRIHTGGDPREAAMFGYGLAIGDARTQAAGGLPVGAGSWSGSANSYFLVQPESGTVAVVMTNVLTPGPFADRSFALRAAVNAAALAVAADPAKAPR</sequence>
<gene>
    <name evidence="2" type="ORF">FJQ54_06660</name>
</gene>
<evidence type="ECO:0000313" key="2">
    <source>
        <dbReference type="EMBL" id="TPE62208.1"/>
    </source>
</evidence>
<proteinExistence type="predicted"/>
<dbReference type="SUPFAM" id="SSF56601">
    <property type="entry name" value="beta-lactamase/transpeptidase-like"/>
    <property type="match status" value="1"/>
</dbReference>
<organism evidence="2 3">
    <name type="scientific">Sandaracinobacter neustonicus</name>
    <dbReference type="NCBI Taxonomy" id="1715348"/>
    <lineage>
        <taxon>Bacteria</taxon>
        <taxon>Pseudomonadati</taxon>
        <taxon>Pseudomonadota</taxon>
        <taxon>Alphaproteobacteria</taxon>
        <taxon>Sphingomonadales</taxon>
        <taxon>Sphingosinicellaceae</taxon>
        <taxon>Sandaracinobacter</taxon>
    </lineage>
</organism>
<dbReference type="Proteomes" id="UP000319897">
    <property type="component" value="Unassembled WGS sequence"/>
</dbReference>
<dbReference type="Pfam" id="PF00144">
    <property type="entry name" value="Beta-lactamase"/>
    <property type="match status" value="1"/>
</dbReference>
<comment type="caution">
    <text evidence="2">The sequence shown here is derived from an EMBL/GenBank/DDBJ whole genome shotgun (WGS) entry which is preliminary data.</text>
</comment>
<dbReference type="AlphaFoldDB" id="A0A501XNI2"/>
<feature type="domain" description="Beta-lactamase-related" evidence="1">
    <location>
        <begin position="29"/>
        <end position="405"/>
    </location>
</feature>
<dbReference type="InterPro" id="IPR001466">
    <property type="entry name" value="Beta-lactam-related"/>
</dbReference>
<dbReference type="InterPro" id="IPR012338">
    <property type="entry name" value="Beta-lactam/transpept-like"/>
</dbReference>
<dbReference type="PANTHER" id="PTHR43283:SF3">
    <property type="entry name" value="BETA-LACTAMASE FAMILY PROTEIN (AFU_ORTHOLOGUE AFUA_5G07500)"/>
    <property type="match status" value="1"/>
</dbReference>
<evidence type="ECO:0000259" key="1">
    <source>
        <dbReference type="Pfam" id="PF00144"/>
    </source>
</evidence>
<dbReference type="EMBL" id="VFSU01000019">
    <property type="protein sequence ID" value="TPE62208.1"/>
    <property type="molecule type" value="Genomic_DNA"/>
</dbReference>
<dbReference type="PANTHER" id="PTHR43283">
    <property type="entry name" value="BETA-LACTAMASE-RELATED"/>
    <property type="match status" value="1"/>
</dbReference>
<dbReference type="InterPro" id="IPR050789">
    <property type="entry name" value="Diverse_Enzym_Activities"/>
</dbReference>
<protein>
    <submittedName>
        <fullName evidence="2">Beta-lactamase family protein</fullName>
    </submittedName>
</protein>